<dbReference type="AlphaFoldDB" id="A0A381Z073"/>
<evidence type="ECO:0000313" key="1">
    <source>
        <dbReference type="EMBL" id="SVA82127.1"/>
    </source>
</evidence>
<gene>
    <name evidence="1" type="ORF">METZ01_LOCUS134981</name>
</gene>
<proteinExistence type="predicted"/>
<sequence>MIQIGLDQSTFVPVCRMDKLMAYLAWPGSNRLVTDVWVDGNRLWSLGTYRPLTWSGLWPRSENALVA</sequence>
<reference evidence="1" key="1">
    <citation type="submission" date="2018-05" db="EMBL/GenBank/DDBJ databases">
        <authorList>
            <person name="Lanie J.A."/>
            <person name="Ng W.-L."/>
            <person name="Kazmierczak K.M."/>
            <person name="Andrzejewski T.M."/>
            <person name="Davidsen T.M."/>
            <person name="Wayne K.J."/>
            <person name="Tettelin H."/>
            <person name="Glass J.I."/>
            <person name="Rusch D."/>
            <person name="Podicherti R."/>
            <person name="Tsui H.-C.T."/>
            <person name="Winkler M.E."/>
        </authorList>
    </citation>
    <scope>NUCLEOTIDE SEQUENCE</scope>
</reference>
<accession>A0A381Z073</accession>
<name>A0A381Z073_9ZZZZ</name>
<protein>
    <submittedName>
        <fullName evidence="1">Uncharacterized protein</fullName>
    </submittedName>
</protein>
<dbReference type="EMBL" id="UINC01019401">
    <property type="protein sequence ID" value="SVA82127.1"/>
    <property type="molecule type" value="Genomic_DNA"/>
</dbReference>
<organism evidence="1">
    <name type="scientific">marine metagenome</name>
    <dbReference type="NCBI Taxonomy" id="408172"/>
    <lineage>
        <taxon>unclassified sequences</taxon>
        <taxon>metagenomes</taxon>
        <taxon>ecological metagenomes</taxon>
    </lineage>
</organism>